<dbReference type="InParanoid" id="A0A165BDS8"/>
<dbReference type="Proteomes" id="UP000077266">
    <property type="component" value="Unassembled WGS sequence"/>
</dbReference>
<evidence type="ECO:0000313" key="1">
    <source>
        <dbReference type="EMBL" id="KZV80407.1"/>
    </source>
</evidence>
<proteinExistence type="predicted"/>
<accession>A0A165BDS8</accession>
<dbReference type="EMBL" id="KV426484">
    <property type="protein sequence ID" value="KZV80407.1"/>
    <property type="molecule type" value="Genomic_DNA"/>
</dbReference>
<evidence type="ECO:0000313" key="2">
    <source>
        <dbReference type="Proteomes" id="UP000077266"/>
    </source>
</evidence>
<dbReference type="AlphaFoldDB" id="A0A165BDS8"/>
<sequence length="79" mass="8630">MRRLPLVPGMPVIITQNYDVEGGIVNGSRGILRKVRYYTGQDGMRRATSCIVEIPSSSGARFCELGTGQFPVLQETADV</sequence>
<protein>
    <submittedName>
        <fullName evidence="1">Uncharacterized protein</fullName>
    </submittedName>
</protein>
<dbReference type="OrthoDB" id="432234at2759"/>
<reference evidence="1 2" key="1">
    <citation type="journal article" date="2016" name="Mol. Biol. Evol.">
        <title>Comparative Genomics of Early-Diverging Mushroom-Forming Fungi Provides Insights into the Origins of Lignocellulose Decay Capabilities.</title>
        <authorList>
            <person name="Nagy L.G."/>
            <person name="Riley R."/>
            <person name="Tritt A."/>
            <person name="Adam C."/>
            <person name="Daum C."/>
            <person name="Floudas D."/>
            <person name="Sun H."/>
            <person name="Yadav J.S."/>
            <person name="Pangilinan J."/>
            <person name="Larsson K.H."/>
            <person name="Matsuura K."/>
            <person name="Barry K."/>
            <person name="Labutti K."/>
            <person name="Kuo R."/>
            <person name="Ohm R.A."/>
            <person name="Bhattacharya S.S."/>
            <person name="Shirouzu T."/>
            <person name="Yoshinaga Y."/>
            <person name="Martin F.M."/>
            <person name="Grigoriev I.V."/>
            <person name="Hibbett D.S."/>
        </authorList>
    </citation>
    <scope>NUCLEOTIDE SEQUENCE [LARGE SCALE GENOMIC DNA]</scope>
    <source>
        <strain evidence="1 2">HHB12029</strain>
    </source>
</reference>
<organism evidence="1 2">
    <name type="scientific">Exidia glandulosa HHB12029</name>
    <dbReference type="NCBI Taxonomy" id="1314781"/>
    <lineage>
        <taxon>Eukaryota</taxon>
        <taxon>Fungi</taxon>
        <taxon>Dikarya</taxon>
        <taxon>Basidiomycota</taxon>
        <taxon>Agaricomycotina</taxon>
        <taxon>Agaricomycetes</taxon>
        <taxon>Auriculariales</taxon>
        <taxon>Exidiaceae</taxon>
        <taxon>Exidia</taxon>
    </lineage>
</organism>
<keyword evidence="2" id="KW-1185">Reference proteome</keyword>
<name>A0A165BDS8_EXIGL</name>
<feature type="non-terminal residue" evidence="1">
    <location>
        <position position="79"/>
    </location>
</feature>
<gene>
    <name evidence="1" type="ORF">EXIGLDRAFT_630237</name>
</gene>